<accession>A0A1U9NGY0</accession>
<protein>
    <submittedName>
        <fullName evidence="2">Uncharacterized protein</fullName>
    </submittedName>
</protein>
<sequence length="184" mass="19770">MKFGKNVWVVIRAVILLAICGGVVYKLSSSPELAEVDMKMPTPEGWIEYMGATIFVALGIMIFGGFAILASWLYTKFSGKRPKRGDLSWRVYLSKHVMFFGPRHIHFSGTSPVFVFGFISECLGAVAVGFVVAGIIEGLGVLAAGGIFFGVMAASFFVGNRVALRLFGEDDDDGGSSEAVAKRA</sequence>
<evidence type="ECO:0000256" key="1">
    <source>
        <dbReference type="SAM" id="Phobius"/>
    </source>
</evidence>
<name>A0A1U9NGY0_9BACT</name>
<gene>
    <name evidence="2" type="ORF">STSP2_00334</name>
</gene>
<dbReference type="EMBL" id="CP019791">
    <property type="protein sequence ID" value="AQT67191.1"/>
    <property type="molecule type" value="Genomic_DNA"/>
</dbReference>
<evidence type="ECO:0000313" key="2">
    <source>
        <dbReference type="EMBL" id="AQT67191.1"/>
    </source>
</evidence>
<dbReference type="KEGG" id="alus:STSP2_00334"/>
<keyword evidence="3" id="KW-1185">Reference proteome</keyword>
<dbReference type="Proteomes" id="UP000189674">
    <property type="component" value="Chromosome"/>
</dbReference>
<feature type="transmembrane region" description="Helical" evidence="1">
    <location>
        <begin position="47"/>
        <end position="74"/>
    </location>
</feature>
<reference evidence="3" key="1">
    <citation type="submission" date="2017-02" db="EMBL/GenBank/DDBJ databases">
        <title>Comparative genomics and description of representatives of a novel lineage of planctomycetes thriving in anoxic sediments.</title>
        <authorList>
            <person name="Spring S."/>
            <person name="Bunk B."/>
            <person name="Sproer C."/>
        </authorList>
    </citation>
    <scope>NUCLEOTIDE SEQUENCE [LARGE SCALE GENOMIC DNA]</scope>
    <source>
        <strain evidence="3">ST-NAGAB-D1</strain>
    </source>
</reference>
<feature type="transmembrane region" description="Helical" evidence="1">
    <location>
        <begin position="7"/>
        <end position="27"/>
    </location>
</feature>
<dbReference type="RefSeq" id="WP_146659228.1">
    <property type="nucleotide sequence ID" value="NZ_CP019791.1"/>
</dbReference>
<feature type="transmembrane region" description="Helical" evidence="1">
    <location>
        <begin position="139"/>
        <end position="158"/>
    </location>
</feature>
<evidence type="ECO:0000313" key="3">
    <source>
        <dbReference type="Proteomes" id="UP000189674"/>
    </source>
</evidence>
<keyword evidence="1" id="KW-1133">Transmembrane helix</keyword>
<organism evidence="2 3">
    <name type="scientific">Anaerohalosphaera lusitana</name>
    <dbReference type="NCBI Taxonomy" id="1936003"/>
    <lineage>
        <taxon>Bacteria</taxon>
        <taxon>Pseudomonadati</taxon>
        <taxon>Planctomycetota</taxon>
        <taxon>Phycisphaerae</taxon>
        <taxon>Sedimentisphaerales</taxon>
        <taxon>Anaerohalosphaeraceae</taxon>
        <taxon>Anaerohalosphaera</taxon>
    </lineage>
</organism>
<proteinExistence type="predicted"/>
<dbReference type="AlphaFoldDB" id="A0A1U9NGY0"/>
<keyword evidence="1" id="KW-0812">Transmembrane</keyword>
<feature type="transmembrane region" description="Helical" evidence="1">
    <location>
        <begin position="113"/>
        <end position="133"/>
    </location>
</feature>
<keyword evidence="1" id="KW-0472">Membrane</keyword>